<sequence>MVLFPNWSFPDRTATYNWYPEKICTLSARLLEEFLGKKCLTIEIVADNRKISEKAFVKNNNWDNGICIILHNSGHNSRKSQDLDMTLHNN</sequence>
<organism evidence="1 2">
    <name type="scientific">Caerostris extrusa</name>
    <name type="common">Bark spider</name>
    <name type="synonym">Caerostris bankana</name>
    <dbReference type="NCBI Taxonomy" id="172846"/>
    <lineage>
        <taxon>Eukaryota</taxon>
        <taxon>Metazoa</taxon>
        <taxon>Ecdysozoa</taxon>
        <taxon>Arthropoda</taxon>
        <taxon>Chelicerata</taxon>
        <taxon>Arachnida</taxon>
        <taxon>Araneae</taxon>
        <taxon>Araneomorphae</taxon>
        <taxon>Entelegynae</taxon>
        <taxon>Araneoidea</taxon>
        <taxon>Araneidae</taxon>
        <taxon>Caerostris</taxon>
    </lineage>
</organism>
<keyword evidence="2" id="KW-1185">Reference proteome</keyword>
<name>A0AAV4V8R7_CAEEX</name>
<reference evidence="1 2" key="1">
    <citation type="submission" date="2021-06" db="EMBL/GenBank/DDBJ databases">
        <title>Caerostris extrusa draft genome.</title>
        <authorList>
            <person name="Kono N."/>
            <person name="Arakawa K."/>
        </authorList>
    </citation>
    <scope>NUCLEOTIDE SEQUENCE [LARGE SCALE GENOMIC DNA]</scope>
</reference>
<proteinExistence type="predicted"/>
<comment type="caution">
    <text evidence="1">The sequence shown here is derived from an EMBL/GenBank/DDBJ whole genome shotgun (WGS) entry which is preliminary data.</text>
</comment>
<dbReference type="AlphaFoldDB" id="A0AAV4V8R7"/>
<accession>A0AAV4V8R7</accession>
<protein>
    <submittedName>
        <fullName evidence="1">Uncharacterized protein</fullName>
    </submittedName>
</protein>
<evidence type="ECO:0000313" key="1">
    <source>
        <dbReference type="EMBL" id="GIY66414.1"/>
    </source>
</evidence>
<evidence type="ECO:0000313" key="2">
    <source>
        <dbReference type="Proteomes" id="UP001054945"/>
    </source>
</evidence>
<dbReference type="EMBL" id="BPLR01014115">
    <property type="protein sequence ID" value="GIY66414.1"/>
    <property type="molecule type" value="Genomic_DNA"/>
</dbReference>
<dbReference type="Proteomes" id="UP001054945">
    <property type="component" value="Unassembled WGS sequence"/>
</dbReference>
<gene>
    <name evidence="1" type="ORF">CEXT_501721</name>
</gene>